<feature type="transmembrane region" description="Helical" evidence="1">
    <location>
        <begin position="21"/>
        <end position="42"/>
    </location>
</feature>
<feature type="transmembrane region" description="Helical" evidence="1">
    <location>
        <begin position="308"/>
        <end position="328"/>
    </location>
</feature>
<reference evidence="2 3" key="1">
    <citation type="submission" date="2016-10" db="EMBL/GenBank/DDBJ databases">
        <authorList>
            <person name="de Groot N.N."/>
        </authorList>
    </citation>
    <scope>NUCLEOTIDE SEQUENCE [LARGE SCALE GENOMIC DNA]</scope>
    <source>
        <strain evidence="2 3">DSM 21741</strain>
    </source>
</reference>
<dbReference type="RefSeq" id="WP_091412596.1">
    <property type="nucleotide sequence ID" value="NZ_LT629749.1"/>
</dbReference>
<feature type="transmembrane region" description="Helical" evidence="1">
    <location>
        <begin position="242"/>
        <end position="259"/>
    </location>
</feature>
<name>A0A1H1TFU9_9ACTN</name>
<dbReference type="EMBL" id="LT629749">
    <property type="protein sequence ID" value="SDS59137.1"/>
    <property type="molecule type" value="Genomic_DNA"/>
</dbReference>
<evidence type="ECO:0000256" key="1">
    <source>
        <dbReference type="SAM" id="Phobius"/>
    </source>
</evidence>
<feature type="transmembrane region" description="Helical" evidence="1">
    <location>
        <begin position="62"/>
        <end position="85"/>
    </location>
</feature>
<evidence type="ECO:0000313" key="2">
    <source>
        <dbReference type="EMBL" id="SDS59137.1"/>
    </source>
</evidence>
<dbReference type="AlphaFoldDB" id="A0A1H1TFU9"/>
<organism evidence="2 3">
    <name type="scientific">Friedmanniella luteola</name>
    <dbReference type="NCBI Taxonomy" id="546871"/>
    <lineage>
        <taxon>Bacteria</taxon>
        <taxon>Bacillati</taxon>
        <taxon>Actinomycetota</taxon>
        <taxon>Actinomycetes</taxon>
        <taxon>Propionibacteriales</taxon>
        <taxon>Nocardioidaceae</taxon>
        <taxon>Friedmanniella</taxon>
    </lineage>
</organism>
<feature type="transmembrane region" description="Helical" evidence="1">
    <location>
        <begin position="340"/>
        <end position="360"/>
    </location>
</feature>
<feature type="transmembrane region" description="Helical" evidence="1">
    <location>
        <begin position="97"/>
        <end position="123"/>
    </location>
</feature>
<feature type="transmembrane region" description="Helical" evidence="1">
    <location>
        <begin position="164"/>
        <end position="185"/>
    </location>
</feature>
<dbReference type="Proteomes" id="UP000199092">
    <property type="component" value="Chromosome I"/>
</dbReference>
<proteinExistence type="predicted"/>
<accession>A0A1H1TFU9</accession>
<protein>
    <submittedName>
        <fullName evidence="2">Uncharacterized protein</fullName>
    </submittedName>
</protein>
<keyword evidence="1" id="KW-0812">Transmembrane</keyword>
<gene>
    <name evidence="2" type="ORF">SAMN04488543_2017</name>
</gene>
<feature type="transmembrane region" description="Helical" evidence="1">
    <location>
        <begin position="218"/>
        <end position="236"/>
    </location>
</feature>
<dbReference type="OrthoDB" id="3365791at2"/>
<keyword evidence="1" id="KW-0472">Membrane</keyword>
<keyword evidence="1" id="KW-1133">Transmembrane helix</keyword>
<sequence length="382" mass="39367">MTALTTTPPSAQADPRPTRPGVAWPTVLLLAVVLAAADGFWMTSLRGAVGAISRTQEPFTSYWRTTALMLPAFVLAVLAALTLAFRRYGAELRSRRALVVTGLLVAVAATVTAVGLSAVSAAYDYHLQAEQLTLMQAMPGMGHDCSSTCLDLQRSATVAAHVRAVGYAAAALLATNVVLVGWLVAMAGGRLRVATTGPRVRRSGAPATAGSWTRDVRVLLATGLLASAAIHAAVIPEHLREWLGAAVFFLLLAVAEVAVADRLFQPRQRAALLAAVVVSAVPLVVWTVSRTAGLPFGPEAGAPEAVGLADVVACLLEVGTLVAALVLLRRAGRPERAAVGAHALALALVAVVAVGALGLAGPASAWLDGVDDGADVVQEHHR</sequence>
<feature type="transmembrane region" description="Helical" evidence="1">
    <location>
        <begin position="271"/>
        <end position="288"/>
    </location>
</feature>
<evidence type="ECO:0000313" key="3">
    <source>
        <dbReference type="Proteomes" id="UP000199092"/>
    </source>
</evidence>
<keyword evidence="3" id="KW-1185">Reference proteome</keyword>